<evidence type="ECO:0000259" key="6">
    <source>
        <dbReference type="Pfam" id="PF12196"/>
    </source>
</evidence>
<reference evidence="7 8" key="1">
    <citation type="submission" date="2018-01" db="EMBL/GenBank/DDBJ databases">
        <title>Comparison of the Chinese Bamboo Partridge and Red Junglefowl genome sequences highlights the importance of demography in genome evolution.</title>
        <authorList>
            <person name="Tiley G.P."/>
            <person name="Kimball R.T."/>
            <person name="Braun E.L."/>
            <person name="Burleigh J.G."/>
        </authorList>
    </citation>
    <scope>NUCLEOTIDE SEQUENCE [LARGE SCALE GENOMIC DNA]</scope>
    <source>
        <strain evidence="7">RTK389</strain>
        <tissue evidence="7">Blood</tissue>
    </source>
</reference>
<protein>
    <recommendedName>
        <fullName evidence="9">RRM domain-containing protein</fullName>
    </recommendedName>
</protein>
<proteinExistence type="predicted"/>
<feature type="region of interest" description="Disordered" evidence="4">
    <location>
        <begin position="162"/>
        <end position="229"/>
    </location>
</feature>
<keyword evidence="3" id="KW-0539">Nucleus</keyword>
<evidence type="ECO:0000256" key="1">
    <source>
        <dbReference type="ARBA" id="ARBA00004604"/>
    </source>
</evidence>
<dbReference type="InterPro" id="IPR000504">
    <property type="entry name" value="RRM_dom"/>
</dbReference>
<name>A0A2P4S7R1_BAMTH</name>
<dbReference type="GO" id="GO:0005730">
    <property type="term" value="C:nucleolus"/>
    <property type="evidence" value="ECO:0007669"/>
    <property type="project" value="UniProtKB-SubCell"/>
</dbReference>
<sequence length="229" mass="26292">MQLKVCINSGSTKRFNLVLRVPKHHFRPLCCCLQTGGSKGYAFIEFESDDVAKIVADTMNNYLFSERLLKCEYGPKCQFMPPERVHADLFKNSDRMFQKPSQPAVKRYNKVRSLIEKAKMAKRLLRKENCLRKRLAEKGIKYSFPGFAAQGHCVKKKKKMRVKTSKAKQNVSLTSQDPTPVCTPTVLERRKAQQADDDPDDNEIIIKLPPPSVKKAVQRPKKQPRKKNN</sequence>
<evidence type="ECO:0000256" key="3">
    <source>
        <dbReference type="ARBA" id="ARBA00023242"/>
    </source>
</evidence>
<dbReference type="EMBL" id="PPHD01088133">
    <property type="protein sequence ID" value="POI20149.1"/>
    <property type="molecule type" value="Genomic_DNA"/>
</dbReference>
<dbReference type="Gene3D" id="3.30.70.330">
    <property type="match status" value="1"/>
</dbReference>
<evidence type="ECO:0008006" key="9">
    <source>
        <dbReference type="Google" id="ProtNLM"/>
    </source>
</evidence>
<dbReference type="InterPro" id="IPR012677">
    <property type="entry name" value="Nucleotide-bd_a/b_plait_sf"/>
</dbReference>
<comment type="caution">
    <text evidence="7">The sequence shown here is derived from an EMBL/GenBank/DDBJ whole genome shotgun (WGS) entry which is preliminary data.</text>
</comment>
<accession>A0A2P4S7R1</accession>
<dbReference type="InterPro" id="IPR035979">
    <property type="entry name" value="RBD_domain_sf"/>
</dbReference>
<gene>
    <name evidence="7" type="ORF">CIB84_016104</name>
</gene>
<keyword evidence="8" id="KW-1185">Reference proteome</keyword>
<evidence type="ECO:0000259" key="5">
    <source>
        <dbReference type="Pfam" id="PF00076"/>
    </source>
</evidence>
<feature type="non-terminal residue" evidence="7">
    <location>
        <position position="229"/>
    </location>
</feature>
<dbReference type="GO" id="GO:0003723">
    <property type="term" value="F:RNA binding"/>
    <property type="evidence" value="ECO:0007669"/>
    <property type="project" value="UniProtKB-KW"/>
</dbReference>
<keyword evidence="2" id="KW-0694">RNA-binding</keyword>
<dbReference type="OrthoDB" id="21467at2759"/>
<dbReference type="Pfam" id="PF00076">
    <property type="entry name" value="RRM_1"/>
    <property type="match status" value="1"/>
</dbReference>
<dbReference type="InterPro" id="IPR021043">
    <property type="entry name" value="NIFK_FHA_Ki67-binding"/>
</dbReference>
<comment type="subcellular location">
    <subcellularLocation>
        <location evidence="1">Nucleus</location>
        <location evidence="1">Nucleolus</location>
    </subcellularLocation>
</comment>
<dbReference type="PANTHER" id="PTHR46754">
    <property type="entry name" value="MKI67 FHA DOMAIN-INTERACTING NUCLEOLAR PHOSPHOPROTEIN"/>
    <property type="match status" value="1"/>
</dbReference>
<feature type="compositionally biased region" description="Polar residues" evidence="4">
    <location>
        <begin position="169"/>
        <end position="178"/>
    </location>
</feature>
<dbReference type="Pfam" id="PF12196">
    <property type="entry name" value="hNIFK_binding"/>
    <property type="match status" value="1"/>
</dbReference>
<feature type="compositionally biased region" description="Basic residues" evidence="4">
    <location>
        <begin position="216"/>
        <end position="229"/>
    </location>
</feature>
<feature type="domain" description="MKI67 FHA" evidence="6">
    <location>
        <begin position="172"/>
        <end position="209"/>
    </location>
</feature>
<dbReference type="AlphaFoldDB" id="A0A2P4S7R1"/>
<organism evidence="7 8">
    <name type="scientific">Bambusicola thoracicus</name>
    <name type="common">Chinese bamboo-partridge</name>
    <name type="synonym">Perdix thoracica</name>
    <dbReference type="NCBI Taxonomy" id="9083"/>
    <lineage>
        <taxon>Eukaryota</taxon>
        <taxon>Metazoa</taxon>
        <taxon>Chordata</taxon>
        <taxon>Craniata</taxon>
        <taxon>Vertebrata</taxon>
        <taxon>Euteleostomi</taxon>
        <taxon>Archelosauria</taxon>
        <taxon>Archosauria</taxon>
        <taxon>Dinosauria</taxon>
        <taxon>Saurischia</taxon>
        <taxon>Theropoda</taxon>
        <taxon>Coelurosauria</taxon>
        <taxon>Aves</taxon>
        <taxon>Neognathae</taxon>
        <taxon>Galloanserae</taxon>
        <taxon>Galliformes</taxon>
        <taxon>Phasianidae</taxon>
        <taxon>Perdicinae</taxon>
        <taxon>Bambusicola</taxon>
    </lineage>
</organism>
<feature type="domain" description="RRM" evidence="5">
    <location>
        <begin position="34"/>
        <end position="69"/>
    </location>
</feature>
<dbReference type="SUPFAM" id="SSF54928">
    <property type="entry name" value="RNA-binding domain, RBD"/>
    <property type="match status" value="1"/>
</dbReference>
<evidence type="ECO:0000256" key="2">
    <source>
        <dbReference type="ARBA" id="ARBA00022884"/>
    </source>
</evidence>
<evidence type="ECO:0000313" key="7">
    <source>
        <dbReference type="EMBL" id="POI20149.1"/>
    </source>
</evidence>
<dbReference type="Proteomes" id="UP000237246">
    <property type="component" value="Unassembled WGS sequence"/>
</dbReference>
<evidence type="ECO:0000313" key="8">
    <source>
        <dbReference type="Proteomes" id="UP000237246"/>
    </source>
</evidence>
<evidence type="ECO:0000256" key="4">
    <source>
        <dbReference type="SAM" id="MobiDB-lite"/>
    </source>
</evidence>